<protein>
    <submittedName>
        <fullName evidence="2">Gluconate 2-dehydrogenase subunit 3 family protein</fullName>
    </submittedName>
</protein>
<keyword evidence="3" id="KW-1185">Reference proteome</keyword>
<dbReference type="RefSeq" id="WP_135190263.1">
    <property type="nucleotide sequence ID" value="NZ_SPUM01000090.1"/>
</dbReference>
<dbReference type="Proteomes" id="UP000297258">
    <property type="component" value="Unassembled WGS sequence"/>
</dbReference>
<comment type="caution">
    <text evidence="2">The sequence shown here is derived from an EMBL/GenBank/DDBJ whole genome shotgun (WGS) entry which is preliminary data.</text>
</comment>
<dbReference type="EMBL" id="SPUM01000090">
    <property type="protein sequence ID" value="TFW31520.1"/>
    <property type="molecule type" value="Genomic_DNA"/>
</dbReference>
<organism evidence="2 3">
    <name type="scientific">Massilia horti</name>
    <dbReference type="NCBI Taxonomy" id="2562153"/>
    <lineage>
        <taxon>Bacteria</taxon>
        <taxon>Pseudomonadati</taxon>
        <taxon>Pseudomonadota</taxon>
        <taxon>Betaproteobacteria</taxon>
        <taxon>Burkholderiales</taxon>
        <taxon>Oxalobacteraceae</taxon>
        <taxon>Telluria group</taxon>
        <taxon>Massilia</taxon>
    </lineage>
</organism>
<sequence length="259" mass="27909">MEKLTRRTFFKTTAAALATPTGALAAGQAGHDQGANAPQPAGNVSYMFFRPDEARFVEAATERLIPADSNGPGALAAGVPSYIDRQLGGAWGAGERLYRSGPWRQGIPGQGYQLPFTPAELFHNALRGIDADLRQRHNTSFDRLPVADQDAYLKTLQNSKQDFNGVPGSTFFESLLALTIEGFFADPIYGGNRDMVAWKMIGFPGAYASYYELVDQYGLLYTRAPMSIGETGRGTIQIHKASPPAYAPSAEAPARKGGK</sequence>
<dbReference type="OrthoDB" id="8400810at2"/>
<gene>
    <name evidence="2" type="ORF">E4O92_13440</name>
</gene>
<evidence type="ECO:0000256" key="1">
    <source>
        <dbReference type="SAM" id="SignalP"/>
    </source>
</evidence>
<dbReference type="AlphaFoldDB" id="A0A4Y9SXR6"/>
<feature type="signal peptide" evidence="1">
    <location>
        <begin position="1"/>
        <end position="25"/>
    </location>
</feature>
<dbReference type="InterPro" id="IPR006311">
    <property type="entry name" value="TAT_signal"/>
</dbReference>
<reference evidence="2 3" key="1">
    <citation type="submission" date="2019-03" db="EMBL/GenBank/DDBJ databases">
        <title>Draft genome of Massilia hortus sp. nov., a novel bacterial species of the Oxalobacteraceae family.</title>
        <authorList>
            <person name="Peta V."/>
            <person name="Raths R."/>
            <person name="Bucking H."/>
        </authorList>
    </citation>
    <scope>NUCLEOTIDE SEQUENCE [LARGE SCALE GENOMIC DNA]</scope>
    <source>
        <strain evidence="2 3">ONC3</strain>
    </source>
</reference>
<dbReference type="InterPro" id="IPR027056">
    <property type="entry name" value="Gluconate_2DH_su3"/>
</dbReference>
<dbReference type="Pfam" id="PF13618">
    <property type="entry name" value="Gluconate_2-dh3"/>
    <property type="match status" value="1"/>
</dbReference>
<feature type="chain" id="PRO_5021239360" evidence="1">
    <location>
        <begin position="26"/>
        <end position="259"/>
    </location>
</feature>
<dbReference type="PROSITE" id="PS51318">
    <property type="entry name" value="TAT"/>
    <property type="match status" value="1"/>
</dbReference>
<evidence type="ECO:0000313" key="2">
    <source>
        <dbReference type="EMBL" id="TFW31520.1"/>
    </source>
</evidence>
<evidence type="ECO:0000313" key="3">
    <source>
        <dbReference type="Proteomes" id="UP000297258"/>
    </source>
</evidence>
<keyword evidence="1" id="KW-0732">Signal</keyword>
<accession>A0A4Y9SXR6</accession>
<name>A0A4Y9SXR6_9BURK</name>
<proteinExistence type="predicted"/>